<reference evidence="2" key="1">
    <citation type="submission" date="2021-07" db="EMBL/GenBank/DDBJ databases">
        <title>Draft genome of Mortierella alpina, strain LL118, isolated from an aspen leaf litter sample.</title>
        <authorList>
            <person name="Yang S."/>
            <person name="Vinatzer B.A."/>
        </authorList>
    </citation>
    <scope>NUCLEOTIDE SEQUENCE</scope>
    <source>
        <strain evidence="2">LL118</strain>
    </source>
</reference>
<dbReference type="EMBL" id="JAIFTL010000002">
    <property type="protein sequence ID" value="KAG9327689.1"/>
    <property type="molecule type" value="Genomic_DNA"/>
</dbReference>
<dbReference type="AlphaFoldDB" id="A0A9P8D373"/>
<accession>A0A9P8D373</accession>
<evidence type="ECO:0000313" key="3">
    <source>
        <dbReference type="Proteomes" id="UP000717515"/>
    </source>
</evidence>
<dbReference type="Proteomes" id="UP000717515">
    <property type="component" value="Unassembled WGS sequence"/>
</dbReference>
<feature type="compositionally biased region" description="Basic and acidic residues" evidence="1">
    <location>
        <begin position="387"/>
        <end position="397"/>
    </location>
</feature>
<feature type="region of interest" description="Disordered" evidence="1">
    <location>
        <begin position="320"/>
        <end position="479"/>
    </location>
</feature>
<feature type="compositionally biased region" description="Basic and acidic residues" evidence="1">
    <location>
        <begin position="466"/>
        <end position="479"/>
    </location>
</feature>
<feature type="compositionally biased region" description="Low complexity" evidence="1">
    <location>
        <begin position="331"/>
        <end position="363"/>
    </location>
</feature>
<proteinExistence type="predicted"/>
<feature type="compositionally biased region" description="Low complexity" evidence="1">
    <location>
        <begin position="428"/>
        <end position="438"/>
    </location>
</feature>
<feature type="compositionally biased region" description="Low complexity" evidence="1">
    <location>
        <begin position="374"/>
        <end position="385"/>
    </location>
</feature>
<sequence length="510" mass="55282">MGLFTKINKPLLAGHYENEDVQISAELCPNIAINVVGLAKGEITILSGNEDMVHIKTSVQAKESILKNAAALEPVQDGDRYTYTIHTPLEDKLEKAVAFQVFVTIPRQLDSLESFTVQGANVELAIGNISHTFIRNLSINNSKGDISIDNFYGESAIISSTTLGGISGKYSVARLIATAKSGRIFSDVHLLNTDDQLPSPKVVCSATNSRIDLNVDGSDLFGPFTVEAKTQCAHLETKILLASREQRLLGNFINFGGPTRIRMSGNFQGRIETRTHYGKIFIDEPEFVRLEGAVLTIPSLSDRTVDSLVDDAIGVAPHLHHPHQQQRHQRANGTATTASTSSAVSHHSNVISSRTSSQGTSMSWGEKDLPMSPHPYHTASHAPTHTHTHDDHLDQEPPAHTSHPPRHSKPQPQPQRANHGRYNPTPPSSAGSSSNGSDSHSRADSVTGSLNENRSVNGGPLSPLSRTEKQRKKDEERDSIITREMIGTIGQGTGLIMAKNSSGDITVELI</sequence>
<feature type="compositionally biased region" description="Polar residues" evidence="1">
    <location>
        <begin position="446"/>
        <end position="456"/>
    </location>
</feature>
<gene>
    <name evidence="2" type="ORF">KVV02_006393</name>
</gene>
<comment type="caution">
    <text evidence="2">The sequence shown here is derived from an EMBL/GenBank/DDBJ whole genome shotgun (WGS) entry which is preliminary data.</text>
</comment>
<organism evidence="2 3">
    <name type="scientific">Mortierella alpina</name>
    <name type="common">Oleaginous fungus</name>
    <name type="synonym">Mortierella renispora</name>
    <dbReference type="NCBI Taxonomy" id="64518"/>
    <lineage>
        <taxon>Eukaryota</taxon>
        <taxon>Fungi</taxon>
        <taxon>Fungi incertae sedis</taxon>
        <taxon>Mucoromycota</taxon>
        <taxon>Mortierellomycotina</taxon>
        <taxon>Mortierellomycetes</taxon>
        <taxon>Mortierellales</taxon>
        <taxon>Mortierellaceae</taxon>
        <taxon>Mortierella</taxon>
    </lineage>
</organism>
<protein>
    <recommendedName>
        <fullName evidence="4">Adhesin domain-containing protein</fullName>
    </recommendedName>
</protein>
<feature type="compositionally biased region" description="Basic residues" evidence="1">
    <location>
        <begin position="320"/>
        <end position="330"/>
    </location>
</feature>
<evidence type="ECO:0000256" key="1">
    <source>
        <dbReference type="SAM" id="MobiDB-lite"/>
    </source>
</evidence>
<name>A0A9P8D373_MORAP</name>
<evidence type="ECO:0000313" key="2">
    <source>
        <dbReference type="EMBL" id="KAG9327689.1"/>
    </source>
</evidence>
<evidence type="ECO:0008006" key="4">
    <source>
        <dbReference type="Google" id="ProtNLM"/>
    </source>
</evidence>